<comment type="caution">
    <text evidence="1">The sequence shown here is derived from an EMBL/GenBank/DDBJ whole genome shotgun (WGS) entry which is preliminary data.</text>
</comment>
<evidence type="ECO:0008006" key="3">
    <source>
        <dbReference type="Google" id="ProtNLM"/>
    </source>
</evidence>
<dbReference type="InterPro" id="IPR011330">
    <property type="entry name" value="Glyco_hydro/deAcase_b/a-brl"/>
</dbReference>
<name>A0A4Q8D0Y7_9GAMM</name>
<reference evidence="1 2" key="1">
    <citation type="submission" date="2019-02" db="EMBL/GenBank/DDBJ databases">
        <title>Genomic Encyclopedia of Type Strains, Phase IV (KMG-IV): sequencing the most valuable type-strain genomes for metagenomic binning, comparative biology and taxonomic classification.</title>
        <authorList>
            <person name="Goeker M."/>
        </authorList>
    </citation>
    <scope>NUCLEOTIDE SEQUENCE [LARGE SCALE GENOMIC DNA]</scope>
    <source>
        <strain evidence="1 2">DSM 21056</strain>
    </source>
</reference>
<organism evidence="1 2">
    <name type="scientific">Spiribacter vilamensis</name>
    <dbReference type="NCBI Taxonomy" id="531306"/>
    <lineage>
        <taxon>Bacteria</taxon>
        <taxon>Pseudomonadati</taxon>
        <taxon>Pseudomonadota</taxon>
        <taxon>Gammaproteobacteria</taxon>
        <taxon>Chromatiales</taxon>
        <taxon>Ectothiorhodospiraceae</taxon>
        <taxon>Spiribacter</taxon>
    </lineage>
</organism>
<dbReference type="Proteomes" id="UP000292298">
    <property type="component" value="Unassembled WGS sequence"/>
</dbReference>
<dbReference type="InterPro" id="IPR018763">
    <property type="entry name" value="DUF2334"/>
</dbReference>
<evidence type="ECO:0000313" key="2">
    <source>
        <dbReference type="Proteomes" id="UP000292298"/>
    </source>
</evidence>
<sequence length="229" mass="25610">MNRPDVHLSIHDVMPSTLDAVTALIDRCRSHGWPPPVLLVVPGLAWDHDGIAQLQRWQADGHPLAGHGWRHGIDGFGGLWHRLHGALISRRVAEHLCLDADGILALMRRCHAWFYRHGLTPNGLYVPPAWALGALPRRRLGEQPFSSVETLKGVYSISRRRWHYRALLGYEAGNTCQKQILTMSNAINRRRPPGAGLRIGLHPHDAQLPLANVMERDLARFSPRPPGGD</sequence>
<dbReference type="AlphaFoldDB" id="A0A4Q8D0Y7"/>
<dbReference type="RefSeq" id="WP_130503294.1">
    <property type="nucleotide sequence ID" value="NZ_SHLI01000001.1"/>
</dbReference>
<dbReference type="Pfam" id="PF10096">
    <property type="entry name" value="DUF2334"/>
    <property type="match status" value="1"/>
</dbReference>
<keyword evidence="2" id="KW-1185">Reference proteome</keyword>
<dbReference type="SUPFAM" id="SSF88713">
    <property type="entry name" value="Glycoside hydrolase/deacetylase"/>
    <property type="match status" value="1"/>
</dbReference>
<dbReference type="GO" id="GO:0005975">
    <property type="term" value="P:carbohydrate metabolic process"/>
    <property type="evidence" value="ECO:0007669"/>
    <property type="project" value="InterPro"/>
</dbReference>
<accession>A0A4Q8D0Y7</accession>
<dbReference type="EMBL" id="SHLI01000001">
    <property type="protein sequence ID" value="RZU99031.1"/>
    <property type="molecule type" value="Genomic_DNA"/>
</dbReference>
<dbReference type="OrthoDB" id="9793440at2"/>
<gene>
    <name evidence="1" type="ORF">EV698_1307</name>
</gene>
<protein>
    <recommendedName>
        <fullName evidence="3">DUF2334 domain-containing protein</fullName>
    </recommendedName>
</protein>
<evidence type="ECO:0000313" key="1">
    <source>
        <dbReference type="EMBL" id="RZU99031.1"/>
    </source>
</evidence>
<proteinExistence type="predicted"/>